<dbReference type="EMBL" id="ABEU02000007">
    <property type="protein sequence ID" value="PNR50598.1"/>
    <property type="molecule type" value="Genomic_DNA"/>
</dbReference>
<keyword evidence="3" id="KW-1185">Reference proteome</keyword>
<sequence>MATTSLCDDLPPSLEKEDIVLQGLKESQSELLSHVKKLKEDWQADMDRQMNSCEQVAAQLPTAWFISGHEIEGLSNAHNAEMERLQIGCKQELLSRANALKEQLWTLQQNWQLEVGALAGPPSLSAKP</sequence>
<gene>
    <name evidence="1" type="ORF">PHYPA_009784</name>
</gene>
<dbReference type="EnsemblPlants" id="Pp3c7_2110V3.1">
    <property type="protein sequence ID" value="Pp3c7_2110V3.1"/>
    <property type="gene ID" value="Pp3c7_2110"/>
</dbReference>
<dbReference type="InParanoid" id="A0A2K1K9Z6"/>
<dbReference type="PANTHER" id="PTHR34681">
    <property type="entry name" value="UVEAL AUTOANTIGEN WITH COILED-COIL/ANKYRIN"/>
    <property type="match status" value="1"/>
</dbReference>
<protein>
    <submittedName>
        <fullName evidence="1 2">Uncharacterized protein</fullName>
    </submittedName>
</protein>
<proteinExistence type="predicted"/>
<dbReference type="PaxDb" id="3218-PP1S431_30V6.1"/>
<name>A0A2K1K9Z6_PHYPA</name>
<reference evidence="1 3" key="2">
    <citation type="journal article" date="2018" name="Plant J.">
        <title>The Physcomitrella patens chromosome-scale assembly reveals moss genome structure and evolution.</title>
        <authorList>
            <person name="Lang D."/>
            <person name="Ullrich K.K."/>
            <person name="Murat F."/>
            <person name="Fuchs J."/>
            <person name="Jenkins J."/>
            <person name="Haas F.B."/>
            <person name="Piednoel M."/>
            <person name="Gundlach H."/>
            <person name="Van Bel M."/>
            <person name="Meyberg R."/>
            <person name="Vives C."/>
            <person name="Morata J."/>
            <person name="Symeonidi A."/>
            <person name="Hiss M."/>
            <person name="Muchero W."/>
            <person name="Kamisugi Y."/>
            <person name="Saleh O."/>
            <person name="Blanc G."/>
            <person name="Decker E.L."/>
            <person name="van Gessel N."/>
            <person name="Grimwood J."/>
            <person name="Hayes R.D."/>
            <person name="Graham S.W."/>
            <person name="Gunter L.E."/>
            <person name="McDaniel S.F."/>
            <person name="Hoernstein S.N.W."/>
            <person name="Larsson A."/>
            <person name="Li F.W."/>
            <person name="Perroud P.F."/>
            <person name="Phillips J."/>
            <person name="Ranjan P."/>
            <person name="Rokshar D.S."/>
            <person name="Rothfels C.J."/>
            <person name="Schneider L."/>
            <person name="Shu S."/>
            <person name="Stevenson D.W."/>
            <person name="Thummler F."/>
            <person name="Tillich M."/>
            <person name="Villarreal Aguilar J.C."/>
            <person name="Widiez T."/>
            <person name="Wong G.K."/>
            <person name="Wymore A."/>
            <person name="Zhang Y."/>
            <person name="Zimmer A.D."/>
            <person name="Quatrano R.S."/>
            <person name="Mayer K.F.X."/>
            <person name="Goodstein D."/>
            <person name="Casacuberta J.M."/>
            <person name="Vandepoele K."/>
            <person name="Reski R."/>
            <person name="Cuming A.C."/>
            <person name="Tuskan G.A."/>
            <person name="Maumus F."/>
            <person name="Salse J."/>
            <person name="Schmutz J."/>
            <person name="Rensing S.A."/>
        </authorList>
    </citation>
    <scope>NUCLEOTIDE SEQUENCE [LARGE SCALE GENOMIC DNA]</scope>
    <source>
        <strain evidence="2 3">cv. Gransden 2004</strain>
    </source>
</reference>
<reference evidence="2" key="3">
    <citation type="submission" date="2020-12" db="UniProtKB">
        <authorList>
            <consortium name="EnsemblPlants"/>
        </authorList>
    </citation>
    <scope>IDENTIFICATION</scope>
</reference>
<evidence type="ECO:0000313" key="1">
    <source>
        <dbReference type="EMBL" id="PNR50598.1"/>
    </source>
</evidence>
<organism evidence="1">
    <name type="scientific">Physcomitrium patens</name>
    <name type="common">Spreading-leaved earth moss</name>
    <name type="synonym">Physcomitrella patens</name>
    <dbReference type="NCBI Taxonomy" id="3218"/>
    <lineage>
        <taxon>Eukaryota</taxon>
        <taxon>Viridiplantae</taxon>
        <taxon>Streptophyta</taxon>
        <taxon>Embryophyta</taxon>
        <taxon>Bryophyta</taxon>
        <taxon>Bryophytina</taxon>
        <taxon>Bryopsida</taxon>
        <taxon>Funariidae</taxon>
        <taxon>Funariales</taxon>
        <taxon>Funariaceae</taxon>
        <taxon>Physcomitrium</taxon>
    </lineage>
</organism>
<dbReference type="PANTHER" id="PTHR34681:SF2">
    <property type="entry name" value="UVEAL AUTOANTIGEN WITH COILED-COIL_ANKYRIN"/>
    <property type="match status" value="1"/>
</dbReference>
<accession>A0A2K1K9Z6</accession>
<dbReference type="Proteomes" id="UP000006727">
    <property type="component" value="Chromosome 7"/>
</dbReference>
<evidence type="ECO:0000313" key="2">
    <source>
        <dbReference type="EnsemblPlants" id="Pp3c7_2110V3.1"/>
    </source>
</evidence>
<evidence type="ECO:0000313" key="3">
    <source>
        <dbReference type="Proteomes" id="UP000006727"/>
    </source>
</evidence>
<dbReference type="Gramene" id="Pp3c7_2110V3.1">
    <property type="protein sequence ID" value="Pp3c7_2110V3.1"/>
    <property type="gene ID" value="Pp3c7_2110"/>
</dbReference>
<dbReference type="AlphaFoldDB" id="A0A2K1K9Z6"/>
<reference evidence="1 3" key="1">
    <citation type="journal article" date="2008" name="Science">
        <title>The Physcomitrella genome reveals evolutionary insights into the conquest of land by plants.</title>
        <authorList>
            <person name="Rensing S."/>
            <person name="Lang D."/>
            <person name="Zimmer A."/>
            <person name="Terry A."/>
            <person name="Salamov A."/>
            <person name="Shapiro H."/>
            <person name="Nishiyama T."/>
            <person name="Perroud P.-F."/>
            <person name="Lindquist E."/>
            <person name="Kamisugi Y."/>
            <person name="Tanahashi T."/>
            <person name="Sakakibara K."/>
            <person name="Fujita T."/>
            <person name="Oishi K."/>
            <person name="Shin-I T."/>
            <person name="Kuroki Y."/>
            <person name="Toyoda A."/>
            <person name="Suzuki Y."/>
            <person name="Hashimoto A."/>
            <person name="Yamaguchi K."/>
            <person name="Sugano A."/>
            <person name="Kohara Y."/>
            <person name="Fujiyama A."/>
            <person name="Anterola A."/>
            <person name="Aoki S."/>
            <person name="Ashton N."/>
            <person name="Barbazuk W.B."/>
            <person name="Barker E."/>
            <person name="Bennetzen J."/>
            <person name="Bezanilla M."/>
            <person name="Blankenship R."/>
            <person name="Cho S.H."/>
            <person name="Dutcher S."/>
            <person name="Estelle M."/>
            <person name="Fawcett J.A."/>
            <person name="Gundlach H."/>
            <person name="Hanada K."/>
            <person name="Heyl A."/>
            <person name="Hicks K.A."/>
            <person name="Hugh J."/>
            <person name="Lohr M."/>
            <person name="Mayer K."/>
            <person name="Melkozernov A."/>
            <person name="Murata T."/>
            <person name="Nelson D."/>
            <person name="Pils B."/>
            <person name="Prigge M."/>
            <person name="Reiss B."/>
            <person name="Renner T."/>
            <person name="Rombauts S."/>
            <person name="Rushton P."/>
            <person name="Sanderfoot A."/>
            <person name="Schween G."/>
            <person name="Shiu S.-H."/>
            <person name="Stueber K."/>
            <person name="Theodoulou F.L."/>
            <person name="Tu H."/>
            <person name="Van de Peer Y."/>
            <person name="Verrier P.J."/>
            <person name="Waters E."/>
            <person name="Wood A."/>
            <person name="Yang L."/>
            <person name="Cove D."/>
            <person name="Cuming A."/>
            <person name="Hasebe M."/>
            <person name="Lucas S."/>
            <person name="Mishler D.B."/>
            <person name="Reski R."/>
            <person name="Grigoriev I."/>
            <person name="Quatrano R.S."/>
            <person name="Boore J.L."/>
        </authorList>
    </citation>
    <scope>NUCLEOTIDE SEQUENCE [LARGE SCALE GENOMIC DNA]</scope>
    <source>
        <strain evidence="2 3">cv. Gransden 2004</strain>
    </source>
</reference>